<comment type="function">
    <text evidence="2 12">Catalyzes reversively the conversion of L-aspartate beta-semialdehyde (ASA) to L-2,4-diaminobutyrate (DABA) by transamination with L-glutamate.</text>
</comment>
<keyword evidence="9 11" id="KW-0663">Pyridoxal phosphate</keyword>
<dbReference type="NCBIfam" id="TIGR00709">
    <property type="entry name" value="dat"/>
    <property type="match status" value="1"/>
</dbReference>
<protein>
    <recommendedName>
        <fullName evidence="6 12">Diaminobutyrate--2-oxoglutarate transaminase</fullName>
        <ecNumber evidence="5 12">2.6.1.76</ecNumber>
    </recommendedName>
    <alternativeName>
        <fullName evidence="12">DABA aminotransferase</fullName>
    </alternativeName>
</protein>
<dbReference type="GO" id="GO:0047307">
    <property type="term" value="F:diaminobutyrate-pyruvate transaminase activity"/>
    <property type="evidence" value="ECO:0007669"/>
    <property type="project" value="InterPro"/>
</dbReference>
<comment type="cofactor">
    <cofactor evidence="1 12">
        <name>pyridoxal 5'-phosphate</name>
        <dbReference type="ChEBI" id="CHEBI:597326"/>
    </cofactor>
</comment>
<comment type="similarity">
    <text evidence="4 11">Belongs to the class-III pyridoxal-phosphate-dependent aminotransferase family.</text>
</comment>
<dbReference type="PANTHER" id="PTHR43552:SF2">
    <property type="entry name" value="DIAMINOBUTYRATE--2-OXOGLUTARATE TRANSAMINASE"/>
    <property type="match status" value="1"/>
</dbReference>
<proteinExistence type="inferred from homology"/>
<evidence type="ECO:0000256" key="6">
    <source>
        <dbReference type="ARBA" id="ARBA00014798"/>
    </source>
</evidence>
<evidence type="ECO:0000256" key="5">
    <source>
        <dbReference type="ARBA" id="ARBA00013155"/>
    </source>
</evidence>
<dbReference type="InterPro" id="IPR004637">
    <property type="entry name" value="Dat"/>
</dbReference>
<dbReference type="InterPro" id="IPR015422">
    <property type="entry name" value="PyrdxlP-dep_Trfase_small"/>
</dbReference>
<keyword evidence="7 12" id="KW-0032">Aminotransferase</keyword>
<evidence type="ECO:0000256" key="12">
    <source>
        <dbReference type="RuleBase" id="RU365034"/>
    </source>
</evidence>
<dbReference type="GO" id="GO:0045303">
    <property type="term" value="F:diaminobutyrate-2-oxoglutarate transaminase activity"/>
    <property type="evidence" value="ECO:0007669"/>
    <property type="project" value="UniProtKB-EC"/>
</dbReference>
<dbReference type="NCBIfam" id="NF006733">
    <property type="entry name" value="PRK09264.1"/>
    <property type="match status" value="1"/>
</dbReference>
<dbReference type="InterPro" id="IPR005814">
    <property type="entry name" value="Aminotrans_3"/>
</dbReference>
<evidence type="ECO:0000256" key="10">
    <source>
        <dbReference type="ARBA" id="ARBA00049111"/>
    </source>
</evidence>
<dbReference type="PANTHER" id="PTHR43552">
    <property type="entry name" value="DIAMINOBUTYRATE--2-OXOGLUTARATE AMINOTRANSFERASE"/>
    <property type="match status" value="1"/>
</dbReference>
<dbReference type="GO" id="GO:0030170">
    <property type="term" value="F:pyridoxal phosphate binding"/>
    <property type="evidence" value="ECO:0007669"/>
    <property type="project" value="InterPro"/>
</dbReference>
<dbReference type="InterPro" id="IPR015421">
    <property type="entry name" value="PyrdxlP-dep_Trfase_major"/>
</dbReference>
<evidence type="ECO:0000256" key="11">
    <source>
        <dbReference type="RuleBase" id="RU003560"/>
    </source>
</evidence>
<dbReference type="CDD" id="cd00610">
    <property type="entry name" value="OAT_like"/>
    <property type="match status" value="1"/>
</dbReference>
<dbReference type="PIRSF" id="PIRSF000521">
    <property type="entry name" value="Transaminase_4ab_Lys_Orn"/>
    <property type="match status" value="1"/>
</dbReference>
<evidence type="ECO:0000256" key="1">
    <source>
        <dbReference type="ARBA" id="ARBA00001933"/>
    </source>
</evidence>
<evidence type="ECO:0000313" key="13">
    <source>
        <dbReference type="EMBL" id="CAA9442070.1"/>
    </source>
</evidence>
<dbReference type="UniPathway" id="UPA00067">
    <property type="reaction ID" value="UER00121"/>
</dbReference>
<evidence type="ECO:0000256" key="7">
    <source>
        <dbReference type="ARBA" id="ARBA00022576"/>
    </source>
</evidence>
<dbReference type="GO" id="GO:0019491">
    <property type="term" value="P:ectoine biosynthetic process"/>
    <property type="evidence" value="ECO:0007669"/>
    <property type="project" value="UniProtKB-UniPathway"/>
</dbReference>
<dbReference type="PROSITE" id="PS00600">
    <property type="entry name" value="AA_TRANSFER_CLASS_3"/>
    <property type="match status" value="1"/>
</dbReference>
<dbReference type="InterPro" id="IPR049704">
    <property type="entry name" value="Aminotrans_3_PPA_site"/>
</dbReference>
<gene>
    <name evidence="13" type="ORF">AVDCRST_MAG66-4410</name>
</gene>
<name>A0A6J4QJZ1_9PSEU</name>
<sequence>MTITPPDLSVFEALESRVRSYCRGWPTVFEQAQGSWMVDEHGHSYLDFFAGAGSLNYGHNPPLLKRALLDYLERDGVTHGLDMSTGAKRGFLETFRDLVLRPRDLPYKVMFPGPTGTNAVEAALKLARKVKGRETVVCFTNAFHGMSLGSLAVTGNAFKRAGAGVPLGHTARMPYDQYLDGETPDFLWFERLLGDRGSGLDQPAAVIVETIQGEGGINVARPQWLRALARLCQQYDMLLIVDDIQMGCGRTGAFFSFEEAGITPDIVTVSKSISGYGLPMSLCLFRPELDVWEPGEHNGTFRGNNPAFVTAATALTTYWADDVLEQQTLAHAQTIEAALRDTAAHHSRSAYRGRGMVWGLELSDPRHADRAARRAFELGLLLETSGVHGQVVKLLPPLTITTDELDHGLRIAQRAVHETA</sequence>
<evidence type="ECO:0000256" key="4">
    <source>
        <dbReference type="ARBA" id="ARBA00008954"/>
    </source>
</evidence>
<organism evidence="13">
    <name type="scientific">uncultured Pseudonocardia sp</name>
    <dbReference type="NCBI Taxonomy" id="211455"/>
    <lineage>
        <taxon>Bacteria</taxon>
        <taxon>Bacillati</taxon>
        <taxon>Actinomycetota</taxon>
        <taxon>Actinomycetes</taxon>
        <taxon>Pseudonocardiales</taxon>
        <taxon>Pseudonocardiaceae</taxon>
        <taxon>Pseudonocardia</taxon>
        <taxon>environmental samples</taxon>
    </lineage>
</organism>
<keyword evidence="8 12" id="KW-0808">Transferase</keyword>
<comment type="pathway">
    <text evidence="3 12">Amine and polyamine biosynthesis; ectoine biosynthesis; L-ectoine from L-aspartate 4-semialdehyde: step 1/3.</text>
</comment>
<reference evidence="13" key="1">
    <citation type="submission" date="2020-02" db="EMBL/GenBank/DDBJ databases">
        <authorList>
            <person name="Meier V. D."/>
        </authorList>
    </citation>
    <scope>NUCLEOTIDE SEQUENCE</scope>
    <source>
        <strain evidence="13">AVDCRST_MAG66</strain>
    </source>
</reference>
<comment type="catalytic activity">
    <reaction evidence="10 12">
        <text>L-2,4-diaminobutanoate + 2-oxoglutarate = L-aspartate 4-semialdehyde + L-glutamate</text>
        <dbReference type="Rhea" id="RHEA:11160"/>
        <dbReference type="ChEBI" id="CHEBI:16810"/>
        <dbReference type="ChEBI" id="CHEBI:29985"/>
        <dbReference type="ChEBI" id="CHEBI:58761"/>
        <dbReference type="ChEBI" id="CHEBI:537519"/>
        <dbReference type="EC" id="2.6.1.76"/>
    </reaction>
</comment>
<dbReference type="EMBL" id="CADCUS010000560">
    <property type="protein sequence ID" value="CAA9442070.1"/>
    <property type="molecule type" value="Genomic_DNA"/>
</dbReference>
<dbReference type="NCBIfam" id="TIGR02407">
    <property type="entry name" value="ectoine_ectB"/>
    <property type="match status" value="1"/>
</dbReference>
<dbReference type="SUPFAM" id="SSF53383">
    <property type="entry name" value="PLP-dependent transferases"/>
    <property type="match status" value="1"/>
</dbReference>
<dbReference type="AlphaFoldDB" id="A0A6J4QJZ1"/>
<dbReference type="InterPro" id="IPR015424">
    <property type="entry name" value="PyrdxlP-dep_Trfase"/>
</dbReference>
<dbReference type="Gene3D" id="3.40.640.10">
    <property type="entry name" value="Type I PLP-dependent aspartate aminotransferase-like (Major domain)"/>
    <property type="match status" value="1"/>
</dbReference>
<dbReference type="Pfam" id="PF00202">
    <property type="entry name" value="Aminotran_3"/>
    <property type="match status" value="1"/>
</dbReference>
<accession>A0A6J4QJZ1</accession>
<dbReference type="Gene3D" id="3.90.1150.10">
    <property type="entry name" value="Aspartate Aminotransferase, domain 1"/>
    <property type="match status" value="1"/>
</dbReference>
<evidence type="ECO:0000256" key="2">
    <source>
        <dbReference type="ARBA" id="ARBA00002189"/>
    </source>
</evidence>
<dbReference type="InterPro" id="IPR012773">
    <property type="entry name" value="Ectoine_EctB"/>
</dbReference>
<evidence type="ECO:0000256" key="8">
    <source>
        <dbReference type="ARBA" id="ARBA00022679"/>
    </source>
</evidence>
<dbReference type="EC" id="2.6.1.76" evidence="5 12"/>
<evidence type="ECO:0000256" key="9">
    <source>
        <dbReference type="ARBA" id="ARBA00022898"/>
    </source>
</evidence>
<evidence type="ECO:0000256" key="3">
    <source>
        <dbReference type="ARBA" id="ARBA00004946"/>
    </source>
</evidence>